<comment type="caution">
    <text evidence="4">The sequence shown here is derived from an EMBL/GenBank/DDBJ whole genome shotgun (WGS) entry which is preliminary data.</text>
</comment>
<name>A0A317CDW9_9GAMM</name>
<dbReference type="Pfam" id="PF01613">
    <property type="entry name" value="Flavin_Reduct"/>
    <property type="match status" value="1"/>
</dbReference>
<comment type="similarity">
    <text evidence="1">Belongs to the non-flavoprotein flavin reductase family.</text>
</comment>
<keyword evidence="2" id="KW-0560">Oxidoreductase</keyword>
<dbReference type="Proteomes" id="UP000245539">
    <property type="component" value="Unassembled WGS sequence"/>
</dbReference>
<dbReference type="EMBL" id="QGKM01000056">
    <property type="protein sequence ID" value="PWQ94322.1"/>
    <property type="molecule type" value="Genomic_DNA"/>
</dbReference>
<dbReference type="InterPro" id="IPR002563">
    <property type="entry name" value="Flavin_Rdtase-like_dom"/>
</dbReference>
<protein>
    <submittedName>
        <fullName evidence="4">Flavin reductase</fullName>
    </submittedName>
</protein>
<evidence type="ECO:0000313" key="5">
    <source>
        <dbReference type="Proteomes" id="UP000245539"/>
    </source>
</evidence>
<feature type="domain" description="Flavin reductase like" evidence="3">
    <location>
        <begin position="9"/>
        <end position="152"/>
    </location>
</feature>
<reference evidence="4 5" key="1">
    <citation type="submission" date="2018-05" db="EMBL/GenBank/DDBJ databases">
        <title>Leucothrix arctica sp. nov., isolated from Arctic seawater.</title>
        <authorList>
            <person name="Choi A."/>
            <person name="Baek K."/>
        </authorList>
    </citation>
    <scope>NUCLEOTIDE SEQUENCE [LARGE SCALE GENOMIC DNA]</scope>
    <source>
        <strain evidence="4 5">JCM 18388</strain>
    </source>
</reference>
<evidence type="ECO:0000313" key="4">
    <source>
        <dbReference type="EMBL" id="PWQ94322.1"/>
    </source>
</evidence>
<dbReference type="OrthoDB" id="9792858at2"/>
<accession>A0A317CDW9</accession>
<dbReference type="Gene3D" id="2.30.110.10">
    <property type="entry name" value="Electron Transport, Fmn-binding Protein, Chain A"/>
    <property type="match status" value="1"/>
</dbReference>
<keyword evidence="5" id="KW-1185">Reference proteome</keyword>
<evidence type="ECO:0000259" key="3">
    <source>
        <dbReference type="SMART" id="SM00903"/>
    </source>
</evidence>
<dbReference type="InterPro" id="IPR012349">
    <property type="entry name" value="Split_barrel_FMN-bd"/>
</dbReference>
<dbReference type="InterPro" id="IPR050268">
    <property type="entry name" value="NADH-dep_flavin_reductase"/>
</dbReference>
<sequence>MSRELRDALGCFATGVTIITTHYKGQDYGMTCSSFNAVSLDPAMALWNIQKNSGCIEAFHNSDGYTVSVLSAKQSELAMHFTRGAQEERFAAVETLRAPSGRLLIPECVAWFDCDLHQVIEAGDHDILLSNIRDFSRHDGSGLVFERSQFGVVQLQNVA</sequence>
<dbReference type="GO" id="GO:0010181">
    <property type="term" value="F:FMN binding"/>
    <property type="evidence" value="ECO:0007669"/>
    <property type="project" value="InterPro"/>
</dbReference>
<organism evidence="4 5">
    <name type="scientific">Leucothrix pacifica</name>
    <dbReference type="NCBI Taxonomy" id="1247513"/>
    <lineage>
        <taxon>Bacteria</taxon>
        <taxon>Pseudomonadati</taxon>
        <taxon>Pseudomonadota</taxon>
        <taxon>Gammaproteobacteria</taxon>
        <taxon>Thiotrichales</taxon>
        <taxon>Thiotrichaceae</taxon>
        <taxon>Leucothrix</taxon>
    </lineage>
</organism>
<gene>
    <name evidence="4" type="ORF">DKW60_16935</name>
</gene>
<evidence type="ECO:0000256" key="1">
    <source>
        <dbReference type="ARBA" id="ARBA00008898"/>
    </source>
</evidence>
<dbReference type="PANTHER" id="PTHR30466">
    <property type="entry name" value="FLAVIN REDUCTASE"/>
    <property type="match status" value="1"/>
</dbReference>
<dbReference type="PANTHER" id="PTHR30466:SF11">
    <property type="entry name" value="FLAVIN-DEPENDENT MONOOXYGENASE, REDUCTASE SUBUNIT HSAB"/>
    <property type="match status" value="1"/>
</dbReference>
<dbReference type="SUPFAM" id="SSF50475">
    <property type="entry name" value="FMN-binding split barrel"/>
    <property type="match status" value="1"/>
</dbReference>
<dbReference type="GO" id="GO:0042602">
    <property type="term" value="F:riboflavin reductase (NADPH) activity"/>
    <property type="evidence" value="ECO:0007669"/>
    <property type="project" value="TreeGrafter"/>
</dbReference>
<dbReference type="AlphaFoldDB" id="A0A317CDW9"/>
<evidence type="ECO:0000256" key="2">
    <source>
        <dbReference type="ARBA" id="ARBA00023002"/>
    </source>
</evidence>
<proteinExistence type="inferred from homology"/>
<dbReference type="RefSeq" id="WP_109838851.1">
    <property type="nucleotide sequence ID" value="NZ_QGKM01000056.1"/>
</dbReference>
<dbReference type="SMART" id="SM00903">
    <property type="entry name" value="Flavin_Reduct"/>
    <property type="match status" value="1"/>
</dbReference>